<dbReference type="GeneID" id="111596271"/>
<accession>A0A6J1LGK0</accession>
<keyword evidence="1" id="KW-1185">Reference proteome</keyword>
<dbReference type="OMA" id="VSPRYTM"/>
<dbReference type="KEGG" id="dhe:111596271"/>
<proteinExistence type="predicted"/>
<dbReference type="OrthoDB" id="8052122at2759"/>
<evidence type="ECO:0000313" key="1">
    <source>
        <dbReference type="Proteomes" id="UP000504633"/>
    </source>
</evidence>
<dbReference type="RefSeq" id="XP_023166178.2">
    <property type="nucleotide sequence ID" value="XM_023310410.2"/>
</dbReference>
<reference evidence="2" key="1">
    <citation type="submission" date="2025-08" db="UniProtKB">
        <authorList>
            <consortium name="RefSeq"/>
        </authorList>
    </citation>
    <scope>IDENTIFICATION</scope>
    <source>
        <strain evidence="2">15085-1641.00</strain>
        <tissue evidence="2">Whole body</tissue>
    </source>
</reference>
<gene>
    <name evidence="2" type="primary">LOC111596271</name>
</gene>
<sequence length="182" mass="20613">MDPTKLVGRVKEAVRIEHKARSNFSRVWNGIGSSSNNKFYHQDELENQLMEKLHTPEPDNKAQSHFISAEMQKNLLDICRCGRPRRGIHLSKCLQRALNTTLQSEEAGMQGVNKMPQTSNCKFSALRNFITCCLYDSLFLAYIGFKTAPYQKLEQSMQYLSPTISMPGPRITAAPYNAIIIG</sequence>
<dbReference type="Proteomes" id="UP000504633">
    <property type="component" value="Unplaced"/>
</dbReference>
<name>A0A6J1LGK0_DROHY</name>
<protein>
    <submittedName>
        <fullName evidence="2">Uncharacterized protein LOC111596271 isoform X1</fullName>
    </submittedName>
</protein>
<evidence type="ECO:0000313" key="2">
    <source>
        <dbReference type="RefSeq" id="XP_023166178.2"/>
    </source>
</evidence>
<dbReference type="AlphaFoldDB" id="A0A6J1LGK0"/>
<organism evidence="1 2">
    <name type="scientific">Drosophila hydei</name>
    <name type="common">Fruit fly</name>
    <dbReference type="NCBI Taxonomy" id="7224"/>
    <lineage>
        <taxon>Eukaryota</taxon>
        <taxon>Metazoa</taxon>
        <taxon>Ecdysozoa</taxon>
        <taxon>Arthropoda</taxon>
        <taxon>Hexapoda</taxon>
        <taxon>Insecta</taxon>
        <taxon>Pterygota</taxon>
        <taxon>Neoptera</taxon>
        <taxon>Endopterygota</taxon>
        <taxon>Diptera</taxon>
        <taxon>Brachycera</taxon>
        <taxon>Muscomorpha</taxon>
        <taxon>Ephydroidea</taxon>
        <taxon>Drosophilidae</taxon>
        <taxon>Drosophila</taxon>
    </lineage>
</organism>